<comment type="similarity">
    <text evidence="1">Belongs to the DegT/DnrJ/EryC1 family.</text>
</comment>
<evidence type="ECO:0000256" key="1">
    <source>
        <dbReference type="RuleBase" id="RU004508"/>
    </source>
</evidence>
<dbReference type="RefSeq" id="WP_377283534.1">
    <property type="nucleotide sequence ID" value="NZ_JBHRSI010000009.1"/>
</dbReference>
<dbReference type="PANTHER" id="PTHR30244:SF30">
    <property type="entry name" value="BLR5990 PROTEIN"/>
    <property type="match status" value="1"/>
</dbReference>
<dbReference type="EMBL" id="JBHUEY010000001">
    <property type="protein sequence ID" value="MFD1784519.1"/>
    <property type="molecule type" value="Genomic_DNA"/>
</dbReference>
<keyword evidence="1" id="KW-0663">Pyridoxal phosphate</keyword>
<organism evidence="2 3">
    <name type="scientific">Phenylobacterium terrae</name>
    <dbReference type="NCBI Taxonomy" id="2665495"/>
    <lineage>
        <taxon>Bacteria</taxon>
        <taxon>Pseudomonadati</taxon>
        <taxon>Pseudomonadota</taxon>
        <taxon>Alphaproteobacteria</taxon>
        <taxon>Caulobacterales</taxon>
        <taxon>Caulobacteraceae</taxon>
        <taxon>Phenylobacterium</taxon>
    </lineage>
</organism>
<dbReference type="PIRSF" id="PIRSF000390">
    <property type="entry name" value="PLP_StrS"/>
    <property type="match status" value="1"/>
</dbReference>
<dbReference type="Pfam" id="PF01041">
    <property type="entry name" value="DegT_DnrJ_EryC1"/>
    <property type="match status" value="1"/>
</dbReference>
<evidence type="ECO:0000313" key="3">
    <source>
        <dbReference type="Proteomes" id="UP001597237"/>
    </source>
</evidence>
<reference evidence="3" key="1">
    <citation type="journal article" date="2019" name="Int. J. Syst. Evol. Microbiol.">
        <title>The Global Catalogue of Microorganisms (GCM) 10K type strain sequencing project: providing services to taxonomists for standard genome sequencing and annotation.</title>
        <authorList>
            <consortium name="The Broad Institute Genomics Platform"/>
            <consortium name="The Broad Institute Genome Sequencing Center for Infectious Disease"/>
            <person name="Wu L."/>
            <person name="Ma J."/>
        </authorList>
    </citation>
    <scope>NUCLEOTIDE SEQUENCE [LARGE SCALE GENOMIC DNA]</scope>
    <source>
        <strain evidence="3">DFY28</strain>
    </source>
</reference>
<dbReference type="Proteomes" id="UP001597237">
    <property type="component" value="Unassembled WGS sequence"/>
</dbReference>
<sequence length="388" mass="40893">MIAQQRIPLCVPNVGEAERAYLNRCIDDNFVSSVGPFVGEFESRLAEVTGGSGAVTTGSGTQALRLSLHLVGVGPGDLVVMPAFTFIATANAAWQAGAGLALLDVEPEGWTLDPAELAAFLEEDCRPGPAGPEHKASGRRVGAVIPVYTFGVAPRMREIQAICQAHGVPLVADAAAALGTSTEQGALAELADLTCLSFNGNKIITTGCGGALLGRRADLLQRGRHLASTARLGAEYDHDEPAFNYRMSNMQAGIGLAQLDRLPEFVARKRQVRAAYDAAAAASGRASGFPEPSWSRSNAWFSGVVLSGADGPQAAQAVLRRLQAAGVEARPFWKPLHLQRPYLEAQRRSLANTDDLWGRLVTLPSSTGLTDAQLGACVEALSRTLAEL</sequence>
<name>A0ABW4N3G7_9CAUL</name>
<keyword evidence="3" id="KW-1185">Reference proteome</keyword>
<dbReference type="InterPro" id="IPR015422">
    <property type="entry name" value="PyrdxlP-dep_Trfase_small"/>
</dbReference>
<dbReference type="CDD" id="cd00616">
    <property type="entry name" value="AHBA_syn"/>
    <property type="match status" value="1"/>
</dbReference>
<dbReference type="InterPro" id="IPR000653">
    <property type="entry name" value="DegT/StrS_aminotransferase"/>
</dbReference>
<dbReference type="InterPro" id="IPR015424">
    <property type="entry name" value="PyrdxlP-dep_Trfase"/>
</dbReference>
<keyword evidence="2" id="KW-0808">Transferase</keyword>
<dbReference type="PANTHER" id="PTHR30244">
    <property type="entry name" value="TRANSAMINASE"/>
    <property type="match status" value="1"/>
</dbReference>
<protein>
    <submittedName>
        <fullName evidence="2">Aminotransferase class I/II-fold pyridoxal phosphate-dependent enzyme</fullName>
    </submittedName>
</protein>
<dbReference type="GO" id="GO:0008483">
    <property type="term" value="F:transaminase activity"/>
    <property type="evidence" value="ECO:0007669"/>
    <property type="project" value="UniProtKB-KW"/>
</dbReference>
<gene>
    <name evidence="2" type="ORF">ACFSC0_14020</name>
</gene>
<accession>A0ABW4N3G7</accession>
<keyword evidence="2" id="KW-0032">Aminotransferase</keyword>
<dbReference type="SUPFAM" id="SSF53383">
    <property type="entry name" value="PLP-dependent transferases"/>
    <property type="match status" value="1"/>
</dbReference>
<dbReference type="Gene3D" id="3.90.1150.10">
    <property type="entry name" value="Aspartate Aminotransferase, domain 1"/>
    <property type="match status" value="1"/>
</dbReference>
<comment type="caution">
    <text evidence="2">The sequence shown here is derived from an EMBL/GenBank/DDBJ whole genome shotgun (WGS) entry which is preliminary data.</text>
</comment>
<dbReference type="Gene3D" id="3.40.640.10">
    <property type="entry name" value="Type I PLP-dependent aspartate aminotransferase-like (Major domain)"/>
    <property type="match status" value="1"/>
</dbReference>
<evidence type="ECO:0000313" key="2">
    <source>
        <dbReference type="EMBL" id="MFD1784519.1"/>
    </source>
</evidence>
<proteinExistence type="inferred from homology"/>
<dbReference type="InterPro" id="IPR015421">
    <property type="entry name" value="PyrdxlP-dep_Trfase_major"/>
</dbReference>